<feature type="transmembrane region" description="Helical" evidence="1">
    <location>
        <begin position="223"/>
        <end position="242"/>
    </location>
</feature>
<comment type="caution">
    <text evidence="2">The sequence shown here is derived from an EMBL/GenBank/DDBJ whole genome shotgun (WGS) entry which is preliminary data.</text>
</comment>
<feature type="transmembrane region" description="Helical" evidence="1">
    <location>
        <begin position="296"/>
        <end position="314"/>
    </location>
</feature>
<dbReference type="Proteomes" id="UP001318301">
    <property type="component" value="Unassembled WGS sequence"/>
</dbReference>
<feature type="transmembrane region" description="Helical" evidence="1">
    <location>
        <begin position="358"/>
        <end position="376"/>
    </location>
</feature>
<proteinExistence type="predicted"/>
<evidence type="ECO:0000313" key="2">
    <source>
        <dbReference type="EMBL" id="NGZ44387.1"/>
    </source>
</evidence>
<feature type="transmembrane region" description="Helical" evidence="1">
    <location>
        <begin position="183"/>
        <end position="203"/>
    </location>
</feature>
<evidence type="ECO:0008006" key="4">
    <source>
        <dbReference type="Google" id="ProtNLM"/>
    </source>
</evidence>
<feature type="transmembrane region" description="Helical" evidence="1">
    <location>
        <begin position="91"/>
        <end position="118"/>
    </location>
</feature>
<keyword evidence="1" id="KW-0472">Membrane</keyword>
<dbReference type="EMBL" id="SEWW01000004">
    <property type="protein sequence ID" value="NGZ44387.1"/>
    <property type="molecule type" value="Genomic_DNA"/>
</dbReference>
<feature type="transmembrane region" description="Helical" evidence="1">
    <location>
        <begin position="160"/>
        <end position="176"/>
    </location>
</feature>
<protein>
    <recommendedName>
        <fullName evidence="4">DUF3464 family protein</fullName>
    </recommendedName>
</protein>
<feature type="transmembrane region" description="Helical" evidence="1">
    <location>
        <begin position="130"/>
        <end position="148"/>
    </location>
</feature>
<feature type="transmembrane region" description="Helical" evidence="1">
    <location>
        <begin position="254"/>
        <end position="271"/>
    </location>
</feature>
<accession>A0ABX0EYP5</accession>
<feature type="transmembrane region" description="Helical" evidence="1">
    <location>
        <begin position="335"/>
        <end position="352"/>
    </location>
</feature>
<feature type="transmembrane region" description="Helical" evidence="1">
    <location>
        <begin position="388"/>
        <end position="407"/>
    </location>
</feature>
<organism evidence="2 3">
    <name type="scientific">Aquirufa beregesia</name>
    <dbReference type="NCBI Taxonomy" id="2516556"/>
    <lineage>
        <taxon>Bacteria</taxon>
        <taxon>Pseudomonadati</taxon>
        <taxon>Bacteroidota</taxon>
        <taxon>Cytophagia</taxon>
        <taxon>Cytophagales</taxon>
        <taxon>Flectobacillaceae</taxon>
        <taxon>Aquirufa</taxon>
    </lineage>
</organism>
<evidence type="ECO:0000313" key="3">
    <source>
        <dbReference type="Proteomes" id="UP001318301"/>
    </source>
</evidence>
<keyword evidence="3" id="KW-1185">Reference proteome</keyword>
<evidence type="ECO:0000256" key="1">
    <source>
        <dbReference type="SAM" id="Phobius"/>
    </source>
</evidence>
<gene>
    <name evidence="2" type="ORF">EWU23_07865</name>
</gene>
<name>A0ABX0EYP5_9BACT</name>
<dbReference type="RefSeq" id="WP_166230554.1">
    <property type="nucleotide sequence ID" value="NZ_CBCSIJ010000003.1"/>
</dbReference>
<feature type="transmembrane region" description="Helical" evidence="1">
    <location>
        <begin position="60"/>
        <end position="79"/>
    </location>
</feature>
<reference evidence="2 3" key="1">
    <citation type="submission" date="2019-02" db="EMBL/GenBank/DDBJ databases">
        <title>Genome of a new Bacteroidetes strain.</title>
        <authorList>
            <person name="Pitt A."/>
        </authorList>
    </citation>
    <scope>NUCLEOTIDE SEQUENCE [LARGE SCALE GENOMIC DNA]</scope>
    <source>
        <strain evidence="2 3">50C-KIRBA</strain>
    </source>
</reference>
<keyword evidence="1" id="KW-1133">Transmembrane helix</keyword>
<keyword evidence="1" id="KW-0812">Transmembrane</keyword>
<sequence length="431" mass="48286">MNNKKLLLSLLTVGMSLGTAWAIRGQFGHEHGAAWAGAIGSMAIMLIANRKDWFAKAFQVIISGAMGWGIGGVMSYGMVVGYGRDTEFVNVYYGLISLFVIGGLYGFIGGGLFGLSLSNSSKSPVSWPQLLVEMVIGAVLFYFFIIQQYDWLMTPPRDESWAGVLGMAAALTWFMFRTKQYSALRVALFAGLGGGFGFAFGNFLQVLGHVSEIKFNFWNVMEYSLGFFGGIGMAYGTFTSHWEDSTEVNYSKQWFPLIMLVLIIPFTMWQQNFRLDRLEKTITPLLTASDQAVELSVRWDSLLLILFAGIYWLNVHSKSKSLDYSDIKKFFIGHFGLYMLLSILITGAFLSTYRIEQYLYIVNFAIIIYLLSQVEVNFENHAISWNTYAKNLGLVLAFIAVLAYIAANSHDEIKGSHKRFGEEIPLETPKP</sequence>